<dbReference type="InterPro" id="IPR013747">
    <property type="entry name" value="ACP_syn_III_C"/>
</dbReference>
<dbReference type="PANTHER" id="PTHR34069:SF2">
    <property type="entry name" value="BETA-KETOACYL-[ACYL-CARRIER-PROTEIN] SYNTHASE III"/>
    <property type="match status" value="1"/>
</dbReference>
<evidence type="ECO:0000313" key="6">
    <source>
        <dbReference type="Proteomes" id="UP001462640"/>
    </source>
</evidence>
<gene>
    <name evidence="5" type="ORF">ABDJ40_11260</name>
</gene>
<organism evidence="5 6">
    <name type="scientific">Roseateles flavus</name>
    <dbReference type="NCBI Taxonomy" id="3149041"/>
    <lineage>
        <taxon>Bacteria</taxon>
        <taxon>Pseudomonadati</taxon>
        <taxon>Pseudomonadota</taxon>
        <taxon>Betaproteobacteria</taxon>
        <taxon>Burkholderiales</taxon>
        <taxon>Sphaerotilaceae</taxon>
        <taxon>Roseateles</taxon>
    </lineage>
</organism>
<name>A0ABV0GE83_9BURK</name>
<evidence type="ECO:0000259" key="3">
    <source>
        <dbReference type="Pfam" id="PF08541"/>
    </source>
</evidence>
<dbReference type="SUPFAM" id="SSF53901">
    <property type="entry name" value="Thiolase-like"/>
    <property type="match status" value="1"/>
</dbReference>
<dbReference type="InterPro" id="IPR013751">
    <property type="entry name" value="ACP_syn_III_N"/>
</dbReference>
<evidence type="ECO:0000259" key="4">
    <source>
        <dbReference type="Pfam" id="PF08545"/>
    </source>
</evidence>
<accession>A0ABV0GE83</accession>
<comment type="caution">
    <text evidence="5">The sequence shown here is derived from an EMBL/GenBank/DDBJ whole genome shotgun (WGS) entry which is preliminary data.</text>
</comment>
<dbReference type="PANTHER" id="PTHR34069">
    <property type="entry name" value="3-OXOACYL-[ACYL-CARRIER-PROTEIN] SYNTHASE 3"/>
    <property type="match status" value="1"/>
</dbReference>
<feature type="domain" description="Beta-ketoacyl-[acyl-carrier-protein] synthase III C-terminal" evidence="3">
    <location>
        <begin position="248"/>
        <end position="340"/>
    </location>
</feature>
<proteinExistence type="predicted"/>
<keyword evidence="6" id="KW-1185">Reference proteome</keyword>
<keyword evidence="1" id="KW-0808">Transferase</keyword>
<dbReference type="Proteomes" id="UP001462640">
    <property type="component" value="Unassembled WGS sequence"/>
</dbReference>
<dbReference type="Pfam" id="PF08545">
    <property type="entry name" value="ACP_syn_III"/>
    <property type="match status" value="1"/>
</dbReference>
<feature type="domain" description="Beta-ketoacyl-[acyl-carrier-protein] synthase III N-terminal" evidence="4">
    <location>
        <begin position="123"/>
        <end position="197"/>
    </location>
</feature>
<dbReference type="Pfam" id="PF08541">
    <property type="entry name" value="ACP_syn_III_C"/>
    <property type="match status" value="1"/>
</dbReference>
<evidence type="ECO:0000256" key="2">
    <source>
        <dbReference type="ARBA" id="ARBA00023315"/>
    </source>
</evidence>
<sequence>MLINHKDAVGFAITDTATCDFEALEQVDNSELLRRFGRSTGSDRVSRFLVQEMGIERRHLCPPGKNALDLARDALGRLVRQCPRVLEDADFLILCGISNPMPVTTTSALLAGEFGFRNASCWDLKSGCSTGVLALIQAQGWMQAGARGGVIVCAETLSKFSDPDVLQMSASVGDGAVALFVERSQDWTLKSVVHGTDASLARSMIVNATFPPGPGEYRPEDYYFTFNQKPEGIEAIGRYWVSSLRQLLENAGISGADVQHYFAHQVDAKKNAAVAEACGLRREAVATNFSDFGNMGCPTVFINYHRWQQKRGTSFADFAPGASLVFHAVGGGVSWAGLCLVRR</sequence>
<dbReference type="RefSeq" id="WP_347609686.1">
    <property type="nucleotide sequence ID" value="NZ_JBDPZC010000004.1"/>
</dbReference>
<evidence type="ECO:0000256" key="1">
    <source>
        <dbReference type="ARBA" id="ARBA00022679"/>
    </source>
</evidence>
<evidence type="ECO:0000313" key="5">
    <source>
        <dbReference type="EMBL" id="MEO3713341.1"/>
    </source>
</evidence>
<reference evidence="5 6" key="1">
    <citation type="submission" date="2024-05" db="EMBL/GenBank/DDBJ databases">
        <title>Roseateles sp. 2.12 16S ribosomal RNA gene Genome sequencing and assembly.</title>
        <authorList>
            <person name="Woo H."/>
        </authorList>
    </citation>
    <scope>NUCLEOTIDE SEQUENCE [LARGE SCALE GENOMIC DNA]</scope>
    <source>
        <strain evidence="5 6">2.12</strain>
    </source>
</reference>
<dbReference type="Gene3D" id="3.40.47.10">
    <property type="match status" value="2"/>
</dbReference>
<dbReference type="InterPro" id="IPR016039">
    <property type="entry name" value="Thiolase-like"/>
</dbReference>
<protein>
    <submittedName>
        <fullName evidence="5">3-oxoacyl-[acyl-carrier-protein] synthase III C-terminal domain-containing protein</fullName>
    </submittedName>
</protein>
<keyword evidence="2" id="KW-0012">Acyltransferase</keyword>
<dbReference type="EMBL" id="JBDPZC010000004">
    <property type="protein sequence ID" value="MEO3713341.1"/>
    <property type="molecule type" value="Genomic_DNA"/>
</dbReference>